<accession>A0A517YJN1</accession>
<dbReference type="PROSITE" id="PS51257">
    <property type="entry name" value="PROKAR_LIPOPROTEIN"/>
    <property type="match status" value="1"/>
</dbReference>
<gene>
    <name evidence="2" type="ORF">ETAA8_55730</name>
</gene>
<dbReference type="AlphaFoldDB" id="A0A517YJN1"/>
<protein>
    <recommendedName>
        <fullName evidence="4">Lipoprotein</fullName>
    </recommendedName>
</protein>
<keyword evidence="3" id="KW-1185">Reference proteome</keyword>
<dbReference type="RefSeq" id="WP_145095878.1">
    <property type="nucleotide sequence ID" value="NZ_CP036274.1"/>
</dbReference>
<proteinExistence type="predicted"/>
<dbReference type="KEGG" id="aagg:ETAA8_55730"/>
<reference evidence="2 3" key="1">
    <citation type="submission" date="2019-02" db="EMBL/GenBank/DDBJ databases">
        <title>Deep-cultivation of Planctomycetes and their phenomic and genomic characterization uncovers novel biology.</title>
        <authorList>
            <person name="Wiegand S."/>
            <person name="Jogler M."/>
            <person name="Boedeker C."/>
            <person name="Pinto D."/>
            <person name="Vollmers J."/>
            <person name="Rivas-Marin E."/>
            <person name="Kohn T."/>
            <person name="Peeters S.H."/>
            <person name="Heuer A."/>
            <person name="Rast P."/>
            <person name="Oberbeckmann S."/>
            <person name="Bunk B."/>
            <person name="Jeske O."/>
            <person name="Meyerdierks A."/>
            <person name="Storesund J.E."/>
            <person name="Kallscheuer N."/>
            <person name="Luecker S."/>
            <person name="Lage O.M."/>
            <person name="Pohl T."/>
            <person name="Merkel B.J."/>
            <person name="Hornburger P."/>
            <person name="Mueller R.-W."/>
            <person name="Bruemmer F."/>
            <person name="Labrenz M."/>
            <person name="Spormann A.M."/>
            <person name="Op den Camp H."/>
            <person name="Overmann J."/>
            <person name="Amann R."/>
            <person name="Jetten M.S.M."/>
            <person name="Mascher T."/>
            <person name="Medema M.H."/>
            <person name="Devos D.P."/>
            <person name="Kaster A.-K."/>
            <person name="Ovreas L."/>
            <person name="Rohde M."/>
            <person name="Galperin M.Y."/>
            <person name="Jogler C."/>
        </authorList>
    </citation>
    <scope>NUCLEOTIDE SEQUENCE [LARGE SCALE GENOMIC DNA]</scope>
    <source>
        <strain evidence="2 3">ETA_A8</strain>
    </source>
</reference>
<evidence type="ECO:0008006" key="4">
    <source>
        <dbReference type="Google" id="ProtNLM"/>
    </source>
</evidence>
<evidence type="ECO:0000313" key="3">
    <source>
        <dbReference type="Proteomes" id="UP000315017"/>
    </source>
</evidence>
<name>A0A517YJN1_9BACT</name>
<dbReference type="EMBL" id="CP036274">
    <property type="protein sequence ID" value="QDU30433.1"/>
    <property type="molecule type" value="Genomic_DNA"/>
</dbReference>
<keyword evidence="1" id="KW-0175">Coiled coil</keyword>
<dbReference type="Proteomes" id="UP000315017">
    <property type="component" value="Chromosome"/>
</dbReference>
<sequence>MNQFLRPSEWPWAAALLFLLWLGTGIGCGNKQLEELAAKAQEGLDQAKQTASDAAKQAEEGMKQAEQGLKQLPSAVSSVTAGEIKLTLDAPVNCSICSAHFTPPTNGRAGLLQIGTSVTTGPQSFPAVYLHAPTDAATLPALVGQTVYGKLFVAKSEANGHYESTISNPVAVQVMKIEKNVLTCQLQNAELVNLEQQATVPVAGTLVGAIRP</sequence>
<evidence type="ECO:0000313" key="2">
    <source>
        <dbReference type="EMBL" id="QDU30433.1"/>
    </source>
</evidence>
<organism evidence="2 3">
    <name type="scientific">Anatilimnocola aggregata</name>
    <dbReference type="NCBI Taxonomy" id="2528021"/>
    <lineage>
        <taxon>Bacteria</taxon>
        <taxon>Pseudomonadati</taxon>
        <taxon>Planctomycetota</taxon>
        <taxon>Planctomycetia</taxon>
        <taxon>Pirellulales</taxon>
        <taxon>Pirellulaceae</taxon>
        <taxon>Anatilimnocola</taxon>
    </lineage>
</organism>
<feature type="coiled-coil region" evidence="1">
    <location>
        <begin position="30"/>
        <end position="68"/>
    </location>
</feature>
<evidence type="ECO:0000256" key="1">
    <source>
        <dbReference type="SAM" id="Coils"/>
    </source>
</evidence>